<dbReference type="Pfam" id="PF00561">
    <property type="entry name" value="Abhydrolase_1"/>
    <property type="match status" value="1"/>
</dbReference>
<protein>
    <recommendedName>
        <fullName evidence="2">Poly(3-hydroxyalkanoate) polymerase subunit PhaC</fullName>
    </recommendedName>
    <alternativeName>
        <fullName evidence="6">PHB synthase subunit PhaC</fullName>
    </alternativeName>
</protein>
<dbReference type="PANTHER" id="PTHR36837">
    <property type="entry name" value="POLY(3-HYDROXYALKANOATE) POLYMERASE SUBUNIT PHAC"/>
    <property type="match status" value="1"/>
</dbReference>
<evidence type="ECO:0000313" key="10">
    <source>
        <dbReference type="Proteomes" id="UP001597052"/>
    </source>
</evidence>
<dbReference type="NCBIfam" id="TIGR01836">
    <property type="entry name" value="PHA_synth_III_C"/>
    <property type="match status" value="1"/>
</dbReference>
<comment type="pathway">
    <text evidence="1">Biopolymer metabolism; poly-(R)-3-hydroxybutanoate biosynthesis.</text>
</comment>
<keyword evidence="10" id="KW-1185">Reference proteome</keyword>
<feature type="domain" description="AB hydrolase-1" evidence="8">
    <location>
        <begin position="75"/>
        <end position="335"/>
    </location>
</feature>
<dbReference type="InterPro" id="IPR000073">
    <property type="entry name" value="AB_hydrolase_1"/>
</dbReference>
<dbReference type="InterPro" id="IPR010995">
    <property type="entry name" value="DNA_repair_Rad51/TF_NusA_a-hlx"/>
</dbReference>
<reference evidence="9 10" key="1">
    <citation type="journal article" date="2019" name="Int. J. Syst. Evol. Microbiol.">
        <title>The Global Catalogue of Microorganisms (GCM) 10K type strain sequencing project: providing services to taxonomists for standard genome sequencing and annotation.</title>
        <authorList>
            <consortium name="The Broad Institute Genomics Platform"/>
            <consortium name="The Broad Institute Genome Sequencing Center for Infectious Disease"/>
            <person name="Wu L."/>
            <person name="Ma J."/>
        </authorList>
    </citation>
    <scope>NUCLEOTIDE SEQUENCE [LARGE SCALE GENOMIC DNA]</scope>
    <source>
        <strain evidence="9 10">CGMCC 1.10593</strain>
    </source>
</reference>
<evidence type="ECO:0000259" key="8">
    <source>
        <dbReference type="Pfam" id="PF00561"/>
    </source>
</evidence>
<sequence length="519" mass="57687">MNPFSAAVDTQQRSLTATAEYLEKLPTLAEQVERVSDIEVGLTPNEVVYEENKLELLHYTPEMAGIDPETRQDVPILIVYALINKPYILDLQPDRSVVRRLLEAGFDVYLIDWGEPSRLDASLTLEDYVTRYTDNCVDVVRERSGQESINLLGYCMGGTMGVMYAALFPEKVRNLGLMAAGLCFDGTGGVLELWGEDEYYDAQQVSDTFGNVPAEFLDIGFALMDPVSNYVSKYLRLYDNVEDDEFVENFARMERWLDEGIDVAGETYREFIEDIYQDNKLARNEFHLGEEHVDLAAIEMPIVQVVGHYDHLIPPESSTEFNDLVPSDDVTTFDARTGHIGLSVSSSSHDELWPSVADWFAERSQPEADDEAGHDEAEHDETRHDSEAADETASTGSDAEVREAEPEEATEKPETDDEPAVGDEAPEETLDEEPEASEEAPTDDEDETSESTFSRGIGGDQLQSIRGIGPHYAEQLRGAGIDSVAALVEADAEALSEQVTPSAEQVQEWIDNATDHQSD</sequence>
<feature type="compositionally biased region" description="Basic and acidic residues" evidence="7">
    <location>
        <begin position="399"/>
        <end position="413"/>
    </location>
</feature>
<dbReference type="PANTHER" id="PTHR36837:SF2">
    <property type="entry name" value="POLY(3-HYDROXYALKANOATE) POLYMERASE SUBUNIT PHAC"/>
    <property type="match status" value="1"/>
</dbReference>
<evidence type="ECO:0000313" key="9">
    <source>
        <dbReference type="EMBL" id="MFD1642901.1"/>
    </source>
</evidence>
<dbReference type="Pfam" id="PF14520">
    <property type="entry name" value="HHH_5"/>
    <property type="match status" value="1"/>
</dbReference>
<dbReference type="Gene3D" id="3.40.50.1820">
    <property type="entry name" value="alpha/beta hydrolase"/>
    <property type="match status" value="1"/>
</dbReference>
<dbReference type="InterPro" id="IPR010125">
    <property type="entry name" value="PHA_synth_III_C"/>
</dbReference>
<dbReference type="InterPro" id="IPR029058">
    <property type="entry name" value="AB_hydrolase_fold"/>
</dbReference>
<keyword evidence="4" id="KW-0583">PHB biosynthesis</keyword>
<gene>
    <name evidence="9" type="primary">phaC</name>
    <name evidence="9" type="ORF">ACFSBW_13580</name>
</gene>
<dbReference type="GO" id="GO:0016746">
    <property type="term" value="F:acyltransferase activity"/>
    <property type="evidence" value="ECO:0007669"/>
    <property type="project" value="UniProtKB-KW"/>
</dbReference>
<dbReference type="Gene3D" id="1.10.150.20">
    <property type="entry name" value="5' to 3' exonuclease, C-terminal subdomain"/>
    <property type="match status" value="1"/>
</dbReference>
<evidence type="ECO:0000256" key="3">
    <source>
        <dbReference type="ARBA" id="ARBA00022679"/>
    </source>
</evidence>
<evidence type="ECO:0000256" key="7">
    <source>
        <dbReference type="SAM" id="MobiDB-lite"/>
    </source>
</evidence>
<dbReference type="SUPFAM" id="SSF53474">
    <property type="entry name" value="alpha/beta-Hydrolases"/>
    <property type="match status" value="1"/>
</dbReference>
<name>A0ABD6DDF9_9EURY</name>
<keyword evidence="3" id="KW-0808">Transferase</keyword>
<feature type="region of interest" description="Disordered" evidence="7">
    <location>
        <begin position="492"/>
        <end position="519"/>
    </location>
</feature>
<evidence type="ECO:0000256" key="2">
    <source>
        <dbReference type="ARBA" id="ARBA00019065"/>
    </source>
</evidence>
<feature type="region of interest" description="Disordered" evidence="7">
    <location>
        <begin position="364"/>
        <end position="466"/>
    </location>
</feature>
<comment type="caution">
    <text evidence="9">The sequence shown here is derived from an EMBL/GenBank/DDBJ whole genome shotgun (WGS) entry which is preliminary data.</text>
</comment>
<organism evidence="9 10">
    <name type="scientific">Halohasta litorea</name>
    <dbReference type="NCBI Taxonomy" id="869891"/>
    <lineage>
        <taxon>Archaea</taxon>
        <taxon>Methanobacteriati</taxon>
        <taxon>Methanobacteriota</taxon>
        <taxon>Stenosarchaea group</taxon>
        <taxon>Halobacteria</taxon>
        <taxon>Halobacteriales</taxon>
        <taxon>Haloferacaceae</taxon>
        <taxon>Halohasta</taxon>
    </lineage>
</organism>
<feature type="compositionally biased region" description="Basic and acidic residues" evidence="7">
    <location>
        <begin position="374"/>
        <end position="387"/>
    </location>
</feature>
<dbReference type="InterPro" id="IPR051321">
    <property type="entry name" value="PHA/PHB_synthase"/>
</dbReference>
<keyword evidence="5" id="KW-0012">Acyltransferase</keyword>
<proteinExistence type="predicted"/>
<evidence type="ECO:0000256" key="5">
    <source>
        <dbReference type="ARBA" id="ARBA00023315"/>
    </source>
</evidence>
<dbReference type="RefSeq" id="WP_303646952.1">
    <property type="nucleotide sequence ID" value="NZ_JANHDJ010000004.1"/>
</dbReference>
<evidence type="ECO:0000256" key="6">
    <source>
        <dbReference type="ARBA" id="ARBA00033356"/>
    </source>
</evidence>
<evidence type="ECO:0000256" key="4">
    <source>
        <dbReference type="ARBA" id="ARBA00022752"/>
    </source>
</evidence>
<evidence type="ECO:0000256" key="1">
    <source>
        <dbReference type="ARBA" id="ARBA00004683"/>
    </source>
</evidence>
<dbReference type="SUPFAM" id="SSF47794">
    <property type="entry name" value="Rad51 N-terminal domain-like"/>
    <property type="match status" value="1"/>
</dbReference>
<feature type="compositionally biased region" description="Acidic residues" evidence="7">
    <location>
        <begin position="414"/>
        <end position="449"/>
    </location>
</feature>
<dbReference type="AlphaFoldDB" id="A0ABD6DDF9"/>
<dbReference type="GO" id="GO:0042619">
    <property type="term" value="P:poly-hydroxybutyrate biosynthetic process"/>
    <property type="evidence" value="ECO:0007669"/>
    <property type="project" value="UniProtKB-KW"/>
</dbReference>
<accession>A0ABD6DDF9</accession>
<dbReference type="Proteomes" id="UP001597052">
    <property type="component" value="Unassembled WGS sequence"/>
</dbReference>
<dbReference type="EMBL" id="JBHUDM010000004">
    <property type="protein sequence ID" value="MFD1642901.1"/>
    <property type="molecule type" value="Genomic_DNA"/>
</dbReference>